<dbReference type="Proteomes" id="UP000663419">
    <property type="component" value="Chromosome 2"/>
</dbReference>
<proteinExistence type="predicted"/>
<accession>A0A8A1LJ47</accession>
<organism evidence="2 3">
    <name type="scientific">Ajellomyces capsulatus (strain H88)</name>
    <name type="common">Darling's disease fungus</name>
    <name type="synonym">Histoplasma capsulatum</name>
    <dbReference type="NCBI Taxonomy" id="544711"/>
    <lineage>
        <taxon>Eukaryota</taxon>
        <taxon>Fungi</taxon>
        <taxon>Dikarya</taxon>
        <taxon>Ascomycota</taxon>
        <taxon>Pezizomycotina</taxon>
        <taxon>Eurotiomycetes</taxon>
        <taxon>Eurotiomycetidae</taxon>
        <taxon>Onygenales</taxon>
        <taxon>Ajellomycetaceae</taxon>
        <taxon>Histoplasma</taxon>
    </lineage>
</organism>
<evidence type="ECO:0000313" key="2">
    <source>
        <dbReference type="EMBL" id="QSS52653.1"/>
    </source>
</evidence>
<dbReference type="VEuPathDB" id="FungiDB:I7I53_08363"/>
<evidence type="ECO:0000256" key="1">
    <source>
        <dbReference type="SAM" id="MobiDB-lite"/>
    </source>
</evidence>
<feature type="region of interest" description="Disordered" evidence="1">
    <location>
        <begin position="60"/>
        <end position="79"/>
    </location>
</feature>
<dbReference type="AlphaFoldDB" id="A0A8A1LJ47"/>
<evidence type="ECO:0000313" key="3">
    <source>
        <dbReference type="Proteomes" id="UP000663419"/>
    </source>
</evidence>
<protein>
    <submittedName>
        <fullName evidence="2">Uncharacterized protein</fullName>
    </submittedName>
</protein>
<dbReference type="EMBL" id="CP069103">
    <property type="protein sequence ID" value="QSS52653.1"/>
    <property type="molecule type" value="Genomic_DNA"/>
</dbReference>
<name>A0A8A1LJ47_AJEC8</name>
<reference evidence="2" key="1">
    <citation type="submission" date="2021-01" db="EMBL/GenBank/DDBJ databases">
        <title>Chromosome-level genome assembly of a human fungal pathogen reveals clustering of transcriptionally co-regulated genes.</title>
        <authorList>
            <person name="Voorhies M."/>
            <person name="Cohen S."/>
            <person name="Shea T.P."/>
            <person name="Petrus S."/>
            <person name="Munoz J.F."/>
            <person name="Poplawski S."/>
            <person name="Goldman W.E."/>
            <person name="Michael T."/>
            <person name="Cuomo C.A."/>
            <person name="Sil A."/>
            <person name="Beyhan S."/>
        </authorList>
    </citation>
    <scope>NUCLEOTIDE SEQUENCE</scope>
    <source>
        <strain evidence="2">H88</strain>
    </source>
</reference>
<gene>
    <name evidence="2" type="ORF">I7I53_08363</name>
</gene>
<sequence>MHCVYHLAALRRYTLLPFPPPSHPQHPLHPLRPFSLYSPHHRHHHLHGALAPGSQLSHLSIPASKTQHAGQVSQSIDIS</sequence>